<reference evidence="1" key="1">
    <citation type="journal article" date="2021" name="Nat. Commun.">
        <title>Genetic determinants of endophytism in the Arabidopsis root mycobiome.</title>
        <authorList>
            <person name="Mesny F."/>
            <person name="Miyauchi S."/>
            <person name="Thiergart T."/>
            <person name="Pickel B."/>
            <person name="Atanasova L."/>
            <person name="Karlsson M."/>
            <person name="Huettel B."/>
            <person name="Barry K.W."/>
            <person name="Haridas S."/>
            <person name="Chen C."/>
            <person name="Bauer D."/>
            <person name="Andreopoulos W."/>
            <person name="Pangilinan J."/>
            <person name="LaButti K."/>
            <person name="Riley R."/>
            <person name="Lipzen A."/>
            <person name="Clum A."/>
            <person name="Drula E."/>
            <person name="Henrissat B."/>
            <person name="Kohler A."/>
            <person name="Grigoriev I.V."/>
            <person name="Martin F.M."/>
            <person name="Hacquard S."/>
        </authorList>
    </citation>
    <scope>NUCLEOTIDE SEQUENCE</scope>
    <source>
        <strain evidence="1">MPI-CAGE-AT-0016</strain>
    </source>
</reference>
<organism evidence="1 2">
    <name type="scientific">Plectosphaerella cucumerina</name>
    <dbReference type="NCBI Taxonomy" id="40658"/>
    <lineage>
        <taxon>Eukaryota</taxon>
        <taxon>Fungi</taxon>
        <taxon>Dikarya</taxon>
        <taxon>Ascomycota</taxon>
        <taxon>Pezizomycotina</taxon>
        <taxon>Sordariomycetes</taxon>
        <taxon>Hypocreomycetidae</taxon>
        <taxon>Glomerellales</taxon>
        <taxon>Plectosphaerellaceae</taxon>
        <taxon>Plectosphaerella</taxon>
    </lineage>
</organism>
<dbReference type="InterPro" id="IPR038816">
    <property type="entry name" value="Stationary_phase_5"/>
</dbReference>
<sequence>MAASGGVWAPVALRLLRSAATNATNTIRTKLAGGASKLQTVQARNLSSGGRHPVHPTAFLRQKRSGRWSSTRIYNQVHTTVRRWVSGTNGAGPRFDRTQLPSSQTARRVSQFTGRAPFASTLRPNLTGGALPRTQGGYTLGGGAKGARYFSHTPAAPAQVVQNVGVAMRAFLLSGQKARFDGLNERGDKRYRAVSACEADTAAKMERMSRFQPGSFVDFNLSPTVTALSPLAAAGIQFPAGLAGGDDVTLNREGLMDVLSEDFGRALKDLATIYADLKRLAILGDLPITTERGGSTLRVRFPGVDAQTVERLCEDIGLQRGIVGQDAEFDVAMGVSMALKFPLAPEDDGVDTLTSPGGTLRSLTGLGAEDSEDGFLEDAFIHAEMAENPWLSDPEGYESMSPENTSSGTHCSQEFDGLEGIYRFMEECDRARGRI</sequence>
<comment type="caution">
    <text evidence="1">The sequence shown here is derived from an EMBL/GenBank/DDBJ whole genome shotgun (WGS) entry which is preliminary data.</text>
</comment>
<dbReference type="EMBL" id="JAGPXD010000004">
    <property type="protein sequence ID" value="KAH7359430.1"/>
    <property type="molecule type" value="Genomic_DNA"/>
</dbReference>
<dbReference type="AlphaFoldDB" id="A0A8K0TJ01"/>
<name>A0A8K0TJ01_9PEZI</name>
<evidence type="ECO:0000313" key="1">
    <source>
        <dbReference type="EMBL" id="KAH7359430.1"/>
    </source>
</evidence>
<dbReference type="PANTHER" id="PTHR42342:SF1">
    <property type="entry name" value="STATIONARY PHASE PROTEIN 5"/>
    <property type="match status" value="1"/>
</dbReference>
<evidence type="ECO:0008006" key="3">
    <source>
        <dbReference type="Google" id="ProtNLM"/>
    </source>
</evidence>
<keyword evidence="2" id="KW-1185">Reference proteome</keyword>
<gene>
    <name evidence="1" type="ORF">B0T11DRAFT_286293</name>
</gene>
<dbReference type="OrthoDB" id="5415241at2759"/>
<evidence type="ECO:0000313" key="2">
    <source>
        <dbReference type="Proteomes" id="UP000813385"/>
    </source>
</evidence>
<dbReference type="GO" id="GO:0070628">
    <property type="term" value="F:proteasome binding"/>
    <property type="evidence" value="ECO:0007669"/>
    <property type="project" value="InterPro"/>
</dbReference>
<dbReference type="GO" id="GO:0043248">
    <property type="term" value="P:proteasome assembly"/>
    <property type="evidence" value="ECO:0007669"/>
    <property type="project" value="TreeGrafter"/>
</dbReference>
<dbReference type="PANTHER" id="PTHR42342">
    <property type="entry name" value="STATIONARY PHASE PROTEIN 5"/>
    <property type="match status" value="1"/>
</dbReference>
<accession>A0A8K0TJ01</accession>
<dbReference type="Proteomes" id="UP000813385">
    <property type="component" value="Unassembled WGS sequence"/>
</dbReference>
<proteinExistence type="predicted"/>
<protein>
    <recommendedName>
        <fullName evidence="3">Casein kinase II beta 2 subunit</fullName>
    </recommendedName>
</protein>